<feature type="domain" description="Serine aminopeptidase S33" evidence="1">
    <location>
        <begin position="81"/>
        <end position="206"/>
    </location>
</feature>
<keyword evidence="3" id="KW-1185">Reference proteome</keyword>
<dbReference type="Proteomes" id="UP000627838">
    <property type="component" value="Unassembled WGS sequence"/>
</dbReference>
<dbReference type="InterPro" id="IPR022742">
    <property type="entry name" value="Hydrolase_4"/>
</dbReference>
<dbReference type="Pfam" id="PF12146">
    <property type="entry name" value="Hydrolase_4"/>
    <property type="match status" value="1"/>
</dbReference>
<evidence type="ECO:0000313" key="3">
    <source>
        <dbReference type="Proteomes" id="UP000627838"/>
    </source>
</evidence>
<name>A0ABR9JUN3_9ACTN</name>
<dbReference type="Gene3D" id="3.40.50.1820">
    <property type="entry name" value="alpha/beta hydrolase"/>
    <property type="match status" value="1"/>
</dbReference>
<accession>A0ABR9JUN3</accession>
<dbReference type="SUPFAM" id="SSF53474">
    <property type="entry name" value="alpha/beta-Hydrolases"/>
    <property type="match status" value="1"/>
</dbReference>
<evidence type="ECO:0000259" key="1">
    <source>
        <dbReference type="Pfam" id="PF12146"/>
    </source>
</evidence>
<sequence>MTRPRAPLPVRRLGYAAFGTVAPAAAGRRATDAFSTTRALGLRPDDVVPLGARRFEVGGDPDVRGGYLWGGPAREDGPVALLVHGWGIDSSSMQALVPPLRALGYRVATFDAPGHGVASGSQATMTQFTRATGAVLDALGDAFGEVRAVVAHSLGSIAAAGALAARPGASVRCLALIAPTCTLTGVLERWARAELRLRRPVVAEIYRELRRRNGVPVSHWDVAGLGGDLDLPVLVLHDPRDDVVPYAEAEAVAAGLRGARLEDAPGGHFGILLDPGVRDRVAAFVTRHASTGEEVIR</sequence>
<organism evidence="2 3">
    <name type="scientific">Actinomadura algeriensis</name>
    <dbReference type="NCBI Taxonomy" id="1679523"/>
    <lineage>
        <taxon>Bacteria</taxon>
        <taxon>Bacillati</taxon>
        <taxon>Actinomycetota</taxon>
        <taxon>Actinomycetes</taxon>
        <taxon>Streptosporangiales</taxon>
        <taxon>Thermomonosporaceae</taxon>
        <taxon>Actinomadura</taxon>
    </lineage>
</organism>
<dbReference type="InterPro" id="IPR050471">
    <property type="entry name" value="AB_hydrolase"/>
</dbReference>
<comment type="caution">
    <text evidence="2">The sequence shown here is derived from an EMBL/GenBank/DDBJ whole genome shotgun (WGS) entry which is preliminary data.</text>
</comment>
<protein>
    <submittedName>
        <fullName evidence="2">Pimeloyl-ACP methyl ester carboxylesterase</fullName>
    </submittedName>
</protein>
<dbReference type="RefSeq" id="WP_192760688.1">
    <property type="nucleotide sequence ID" value="NZ_JADBDZ010000001.1"/>
</dbReference>
<proteinExistence type="predicted"/>
<gene>
    <name evidence="2" type="ORF">H4W34_004120</name>
</gene>
<dbReference type="InterPro" id="IPR029058">
    <property type="entry name" value="AB_hydrolase_fold"/>
</dbReference>
<dbReference type="PANTHER" id="PTHR43433:SF5">
    <property type="entry name" value="AB HYDROLASE-1 DOMAIN-CONTAINING PROTEIN"/>
    <property type="match status" value="1"/>
</dbReference>
<evidence type="ECO:0000313" key="2">
    <source>
        <dbReference type="EMBL" id="MBE1534287.1"/>
    </source>
</evidence>
<dbReference type="EMBL" id="JADBDZ010000001">
    <property type="protein sequence ID" value="MBE1534287.1"/>
    <property type="molecule type" value="Genomic_DNA"/>
</dbReference>
<dbReference type="PANTHER" id="PTHR43433">
    <property type="entry name" value="HYDROLASE, ALPHA/BETA FOLD FAMILY PROTEIN"/>
    <property type="match status" value="1"/>
</dbReference>
<reference evidence="2 3" key="1">
    <citation type="submission" date="2020-10" db="EMBL/GenBank/DDBJ databases">
        <title>Sequencing the genomes of 1000 actinobacteria strains.</title>
        <authorList>
            <person name="Klenk H.-P."/>
        </authorList>
    </citation>
    <scope>NUCLEOTIDE SEQUENCE [LARGE SCALE GENOMIC DNA]</scope>
    <source>
        <strain evidence="2 3">DSM 46744</strain>
    </source>
</reference>